<evidence type="ECO:0000256" key="1">
    <source>
        <dbReference type="ARBA" id="ARBA00002180"/>
    </source>
</evidence>
<comment type="function">
    <text evidence="1">The aspartyl protease (PR) mediates the proteolytic cleavages of the Gag and Gag-Pol polyproteins after assembly of the VLP.</text>
</comment>
<evidence type="ECO:0000313" key="18">
    <source>
        <dbReference type="EMBL" id="GBP38985.1"/>
    </source>
</evidence>
<dbReference type="PROSITE" id="PS50994">
    <property type="entry name" value="INTEGRASE"/>
    <property type="match status" value="1"/>
</dbReference>
<dbReference type="GO" id="GO:0006310">
    <property type="term" value="P:DNA recombination"/>
    <property type="evidence" value="ECO:0007669"/>
    <property type="project" value="UniProtKB-KW"/>
</dbReference>
<dbReference type="Pfam" id="PF13976">
    <property type="entry name" value="gag_pre-integrs"/>
    <property type="match status" value="1"/>
</dbReference>
<keyword evidence="14" id="KW-0917">Virion maturation</keyword>
<proteinExistence type="predicted"/>
<dbReference type="Gene3D" id="3.30.420.10">
    <property type="entry name" value="Ribonuclease H-like superfamily/Ribonuclease H"/>
    <property type="match status" value="1"/>
</dbReference>
<dbReference type="STRING" id="151549.A0A4C1VMJ2"/>
<dbReference type="GO" id="GO:0006508">
    <property type="term" value="P:proteolysis"/>
    <property type="evidence" value="ECO:0007669"/>
    <property type="project" value="UniProtKB-KW"/>
</dbReference>
<dbReference type="InterPro" id="IPR057670">
    <property type="entry name" value="SH3_retrovirus"/>
</dbReference>
<keyword evidence="7" id="KW-0255">Endonuclease</keyword>
<dbReference type="AlphaFoldDB" id="A0A4C1VMJ2"/>
<dbReference type="Pfam" id="PF25597">
    <property type="entry name" value="SH3_retrovirus"/>
    <property type="match status" value="1"/>
</dbReference>
<evidence type="ECO:0000256" key="8">
    <source>
        <dbReference type="ARBA" id="ARBA00022801"/>
    </source>
</evidence>
<keyword evidence="12" id="KW-0695">RNA-directed DNA polymerase</keyword>
<evidence type="ECO:0000256" key="12">
    <source>
        <dbReference type="ARBA" id="ARBA00022918"/>
    </source>
</evidence>
<dbReference type="PANTHER" id="PTHR42648:SF11">
    <property type="entry name" value="TRANSPOSON TY4-P GAG-POL POLYPROTEIN"/>
    <property type="match status" value="1"/>
</dbReference>
<dbReference type="Proteomes" id="UP000299102">
    <property type="component" value="Unassembled WGS sequence"/>
</dbReference>
<evidence type="ECO:0000256" key="2">
    <source>
        <dbReference type="ARBA" id="ARBA00022612"/>
    </source>
</evidence>
<protein>
    <submittedName>
        <fullName evidence="18">Retrovirus-related Pol polyprotein from transposon TNT 1-94</fullName>
    </submittedName>
</protein>
<keyword evidence="6" id="KW-0547">Nucleotide-binding</keyword>
<dbReference type="OrthoDB" id="413361at2759"/>
<feature type="region of interest" description="Disordered" evidence="16">
    <location>
        <begin position="614"/>
        <end position="664"/>
    </location>
</feature>
<evidence type="ECO:0000256" key="11">
    <source>
        <dbReference type="ARBA" id="ARBA00022908"/>
    </source>
</evidence>
<evidence type="ECO:0000256" key="3">
    <source>
        <dbReference type="ARBA" id="ARBA00022670"/>
    </source>
</evidence>
<dbReference type="GO" id="GO:0015074">
    <property type="term" value="P:DNA integration"/>
    <property type="evidence" value="ECO:0007669"/>
    <property type="project" value="UniProtKB-KW"/>
</dbReference>
<keyword evidence="8" id="KW-0378">Hydrolase</keyword>
<keyword evidence="5" id="KW-0479">Metal-binding</keyword>
<evidence type="ECO:0000256" key="4">
    <source>
        <dbReference type="ARBA" id="ARBA00022722"/>
    </source>
</evidence>
<evidence type="ECO:0000256" key="9">
    <source>
        <dbReference type="ARBA" id="ARBA00022840"/>
    </source>
</evidence>
<keyword evidence="2" id="KW-1188">Viral release from host cell</keyword>
<keyword evidence="9" id="KW-0067">ATP-binding</keyword>
<dbReference type="Pfam" id="PF14223">
    <property type="entry name" value="Retrotran_gag_2"/>
    <property type="match status" value="1"/>
</dbReference>
<gene>
    <name evidence="18" type="ORF">EVAR_95605_1</name>
</gene>
<evidence type="ECO:0000256" key="14">
    <source>
        <dbReference type="ARBA" id="ARBA00023113"/>
    </source>
</evidence>
<dbReference type="PANTHER" id="PTHR42648">
    <property type="entry name" value="TRANSPOSASE, PUTATIVE-RELATED"/>
    <property type="match status" value="1"/>
</dbReference>
<dbReference type="GO" id="GO:0003964">
    <property type="term" value="F:RNA-directed DNA polymerase activity"/>
    <property type="evidence" value="ECO:0007669"/>
    <property type="project" value="UniProtKB-KW"/>
</dbReference>
<reference evidence="18 19" key="1">
    <citation type="journal article" date="2019" name="Commun. Biol.">
        <title>The bagworm genome reveals a unique fibroin gene that provides high tensile strength.</title>
        <authorList>
            <person name="Kono N."/>
            <person name="Nakamura H."/>
            <person name="Ohtoshi R."/>
            <person name="Tomita M."/>
            <person name="Numata K."/>
            <person name="Arakawa K."/>
        </authorList>
    </citation>
    <scope>NUCLEOTIDE SEQUENCE [LARGE SCALE GENOMIC DNA]</scope>
</reference>
<keyword evidence="13" id="KW-0548">Nucleotidyltransferase</keyword>
<accession>A0A4C1VMJ2</accession>
<dbReference type="GO" id="GO:0003887">
    <property type="term" value="F:DNA-directed DNA polymerase activity"/>
    <property type="evidence" value="ECO:0007669"/>
    <property type="project" value="UniProtKB-KW"/>
</dbReference>
<dbReference type="InterPro" id="IPR054722">
    <property type="entry name" value="PolX-like_BBD"/>
</dbReference>
<dbReference type="GO" id="GO:0005524">
    <property type="term" value="F:ATP binding"/>
    <property type="evidence" value="ECO:0007669"/>
    <property type="project" value="UniProtKB-KW"/>
</dbReference>
<dbReference type="GO" id="GO:0003676">
    <property type="term" value="F:nucleic acid binding"/>
    <property type="evidence" value="ECO:0007669"/>
    <property type="project" value="InterPro"/>
</dbReference>
<evidence type="ECO:0000256" key="13">
    <source>
        <dbReference type="ARBA" id="ARBA00022932"/>
    </source>
</evidence>
<name>A0A4C1VMJ2_EUMVA</name>
<dbReference type="InterPro" id="IPR039537">
    <property type="entry name" value="Retrotran_Ty1/copia-like"/>
</dbReference>
<evidence type="ECO:0000256" key="16">
    <source>
        <dbReference type="SAM" id="MobiDB-lite"/>
    </source>
</evidence>
<dbReference type="InterPro" id="IPR025724">
    <property type="entry name" value="GAG-pre-integrase_dom"/>
</dbReference>
<keyword evidence="11" id="KW-0229">DNA integration</keyword>
<dbReference type="InterPro" id="IPR001584">
    <property type="entry name" value="Integrase_cat-core"/>
</dbReference>
<feature type="compositionally biased region" description="Basic and acidic residues" evidence="16">
    <location>
        <begin position="621"/>
        <end position="635"/>
    </location>
</feature>
<dbReference type="SUPFAM" id="SSF53098">
    <property type="entry name" value="Ribonuclease H-like"/>
    <property type="match status" value="1"/>
</dbReference>
<keyword evidence="13" id="KW-0808">Transferase</keyword>
<keyword evidence="10" id="KW-0460">Magnesium</keyword>
<evidence type="ECO:0000259" key="17">
    <source>
        <dbReference type="PROSITE" id="PS50994"/>
    </source>
</evidence>
<keyword evidence="15" id="KW-0233">DNA recombination</keyword>
<feature type="domain" description="Integrase catalytic" evidence="17">
    <location>
        <begin position="368"/>
        <end position="544"/>
    </location>
</feature>
<dbReference type="Pfam" id="PF00665">
    <property type="entry name" value="rve"/>
    <property type="match status" value="1"/>
</dbReference>
<dbReference type="GO" id="GO:0004519">
    <property type="term" value="F:endonuclease activity"/>
    <property type="evidence" value="ECO:0007669"/>
    <property type="project" value="UniProtKB-KW"/>
</dbReference>
<organism evidence="18 19">
    <name type="scientific">Eumeta variegata</name>
    <name type="common">Bagworm moth</name>
    <name type="synonym">Eumeta japonica</name>
    <dbReference type="NCBI Taxonomy" id="151549"/>
    <lineage>
        <taxon>Eukaryota</taxon>
        <taxon>Metazoa</taxon>
        <taxon>Ecdysozoa</taxon>
        <taxon>Arthropoda</taxon>
        <taxon>Hexapoda</taxon>
        <taxon>Insecta</taxon>
        <taxon>Pterygota</taxon>
        <taxon>Neoptera</taxon>
        <taxon>Endopterygota</taxon>
        <taxon>Lepidoptera</taxon>
        <taxon>Glossata</taxon>
        <taxon>Ditrysia</taxon>
        <taxon>Tineoidea</taxon>
        <taxon>Psychidae</taxon>
        <taxon>Oiketicinae</taxon>
        <taxon>Eumeta</taxon>
    </lineage>
</organism>
<sequence length="807" mass="91416">MSTNYLVNVPKLKGRENYDDWCFAAENVLVLEGMADNIKRPLPATAKEAQIAEDLKAKAKLILTIDASLYVHIKQATTTYSLWQILKNMFDDSGYARKISLLRNLISIRLENCESMTSYVSQIIETAHKLNGTGFEINDQWIGSLMLAGLPEKFSPMIMAIEHSGINISADAIKTKLLDMSADFEDWHLDSGASTHIVSNVNLLTNVCNRPKTKEIIVANQTVVPVSCSGDLQLTTCVGDNEFTIDVKDVLCVPNLTTNLLSVSRIIASGNRVMFNKHGCLIYNSQNDCIGEAILENGVYRLIVIRIQQPLVAAVKFSSNIWHRRLGHINTNDLNKLKNGAAEGVSFDDKSENNKNSCIVCCEGKQTRLPFPTSTSKSRNTLELVHTDLCGPMENVSLGKAKYYLLFVDDFSRMCTVYFFKCKSETFKYFKQYKELVENQQSKKIKILRSDNGGEFCSTEMTNFLKQSGIVHQKTNSFTPEQNGLSERYNRTIVEKARCLLYDAKFEKFLWAEAVNTAVYLKNRSPAAGLDGSKTPYEIWTGRKPELNHIRIFGSPTMVHIPKEKRRKWDKKAKKMYLVGYSENVKGYRLYDPILRDVIVGRDVVIMEKTDDSLSSSIGIEENRPLDTSAEKVPENDSDEENQHDETYVPDVASDSEDSFEDTMTLSPEAEDIISQESVESLPEKRVRRKPDFYQSANMCVEMLDEHISLSDAMNGSEKDQWQSAMQQELESFRDNDSWELVDRPSEGTIVKNNWRWPGPPASLESDADLLREGRARFIVSIKYGLMRNSHFEFGERELLDSPKVPD</sequence>
<evidence type="ECO:0000256" key="7">
    <source>
        <dbReference type="ARBA" id="ARBA00022759"/>
    </source>
</evidence>
<dbReference type="InterPro" id="IPR036397">
    <property type="entry name" value="RNaseH_sf"/>
</dbReference>
<comment type="caution">
    <text evidence="18">The sequence shown here is derived from an EMBL/GenBank/DDBJ whole genome shotgun (WGS) entry which is preliminary data.</text>
</comment>
<evidence type="ECO:0000256" key="15">
    <source>
        <dbReference type="ARBA" id="ARBA00023172"/>
    </source>
</evidence>
<evidence type="ECO:0000256" key="10">
    <source>
        <dbReference type="ARBA" id="ARBA00022842"/>
    </source>
</evidence>
<dbReference type="GO" id="GO:0046872">
    <property type="term" value="F:metal ion binding"/>
    <property type="evidence" value="ECO:0007669"/>
    <property type="project" value="UniProtKB-KW"/>
</dbReference>
<keyword evidence="4" id="KW-0540">Nuclease</keyword>
<dbReference type="Pfam" id="PF22936">
    <property type="entry name" value="Pol_BBD"/>
    <property type="match status" value="1"/>
</dbReference>
<dbReference type="EMBL" id="BGZK01000357">
    <property type="protein sequence ID" value="GBP38985.1"/>
    <property type="molecule type" value="Genomic_DNA"/>
</dbReference>
<evidence type="ECO:0000256" key="5">
    <source>
        <dbReference type="ARBA" id="ARBA00022723"/>
    </source>
</evidence>
<evidence type="ECO:0000313" key="19">
    <source>
        <dbReference type="Proteomes" id="UP000299102"/>
    </source>
</evidence>
<dbReference type="GO" id="GO:0008233">
    <property type="term" value="F:peptidase activity"/>
    <property type="evidence" value="ECO:0007669"/>
    <property type="project" value="UniProtKB-KW"/>
</dbReference>
<dbReference type="InterPro" id="IPR012337">
    <property type="entry name" value="RNaseH-like_sf"/>
</dbReference>
<evidence type="ECO:0000256" key="6">
    <source>
        <dbReference type="ARBA" id="ARBA00022741"/>
    </source>
</evidence>
<keyword evidence="13" id="KW-0239">DNA-directed DNA polymerase</keyword>
<keyword evidence="19" id="KW-1185">Reference proteome</keyword>
<keyword evidence="3" id="KW-0645">Protease</keyword>